<feature type="transmembrane region" description="Helical" evidence="1">
    <location>
        <begin position="299"/>
        <end position="320"/>
    </location>
</feature>
<feature type="transmembrane region" description="Helical" evidence="1">
    <location>
        <begin position="374"/>
        <end position="397"/>
    </location>
</feature>
<dbReference type="EMBL" id="VHGY01000045">
    <property type="protein sequence ID" value="TPU61482.1"/>
    <property type="molecule type" value="Genomic_DNA"/>
</dbReference>
<organism evidence="3 4">
    <name type="scientific">Acinetobacter baumannii</name>
    <dbReference type="NCBI Taxonomy" id="470"/>
    <lineage>
        <taxon>Bacteria</taxon>
        <taxon>Pseudomonadati</taxon>
        <taxon>Pseudomonadota</taxon>
        <taxon>Gammaproteobacteria</taxon>
        <taxon>Moraxellales</taxon>
        <taxon>Moraxellaceae</taxon>
        <taxon>Acinetobacter</taxon>
        <taxon>Acinetobacter calcoaceticus/baumannii complex</taxon>
    </lineage>
</organism>
<reference evidence="3 4" key="1">
    <citation type="submission" date="2019-06" db="EMBL/GenBank/DDBJ databases">
        <title>A Diverse Panel of Clinical Acinetobacter baumannii for Research Use.</title>
        <authorList>
            <person name="Mcgann P."/>
            <person name="Snesrud E."/>
            <person name="Galac M.R."/>
        </authorList>
    </citation>
    <scope>NUCLEOTIDE SEQUENCE [LARGE SCALE GENOMIC DNA]</scope>
    <source>
        <strain evidence="3 4">MRSN14237</strain>
    </source>
</reference>
<dbReference type="InterPro" id="IPR041219">
    <property type="entry name" value="Phage_lysozyme2"/>
</dbReference>
<feature type="domain" description="Phage tail lysozyme" evidence="2">
    <location>
        <begin position="604"/>
        <end position="734"/>
    </location>
</feature>
<evidence type="ECO:0000256" key="1">
    <source>
        <dbReference type="SAM" id="Phobius"/>
    </source>
</evidence>
<dbReference type="Pfam" id="PF18013">
    <property type="entry name" value="Phage_lysozyme2"/>
    <property type="match status" value="1"/>
</dbReference>
<feature type="transmembrane region" description="Helical" evidence="1">
    <location>
        <begin position="418"/>
        <end position="446"/>
    </location>
</feature>
<proteinExistence type="predicted"/>
<gene>
    <name evidence="3" type="ORF">FJU42_15655</name>
</gene>
<evidence type="ECO:0000259" key="2">
    <source>
        <dbReference type="Pfam" id="PF18013"/>
    </source>
</evidence>
<evidence type="ECO:0000313" key="4">
    <source>
        <dbReference type="Proteomes" id="UP000315888"/>
    </source>
</evidence>
<feature type="transmembrane region" description="Helical" evidence="1">
    <location>
        <begin position="256"/>
        <end position="278"/>
    </location>
</feature>
<keyword evidence="1" id="KW-0472">Membrane</keyword>
<dbReference type="Gene3D" id="1.10.530.10">
    <property type="match status" value="1"/>
</dbReference>
<keyword evidence="1" id="KW-0812">Transmembrane</keyword>
<evidence type="ECO:0000313" key="3">
    <source>
        <dbReference type="EMBL" id="TPU61482.1"/>
    </source>
</evidence>
<name>A0A506IU87_ACIBA</name>
<sequence length="870" mass="95159">MAQEGVIRNFMVALGFKTDNTGLGQMQDAMKGIELKAVALKGALFALATGAVVAVRQTASELDKLYFSSQRIGASATNITAFGNAITQMGGNAESAIGTLESLAEKVRNSPGYEGMLNSLGVDTKQANGDMRDRVEVMKDLSVVLAQMPAYQANAYAQSLGIDQNTLLAMRDGKFLSNMEKYQKIQEQLGMNDDLTKSGNEFMTEYRDLTMMTKTGFQVVVMQAGKALIPILRLLNQLLQSGIQAFSQLNPEIKNMLGIGLRFTLVALAFSGMIRVFGLLGKFLPTIKNLIWLLKALRLAFLSSPLGMILALGTALALLYDDYKTWREGGKSLIDWSKWSEDIDKGLAILGSIYDWVSSLVSKVINEFGRLDPAIQAIIGSISGLAIIGVLIAKHGFGIKYFTMARKSALGLAKVLRALFKVFALTPIGRAIALIGLLTTAIGWLIKDFNKWKSGADSFLPWAKWSKSIDRIMDKIRSFLNLLGDVKDKVVNFVQKIISDPVEAVNEVVDSAKDTLKTKDSGEPSQPVKTINEVSKNIVDGVNNIVGKVLDVGTTTVTALAESVRAITQKGVEAVVNVGKSVDQTVRESFAVGRPQIGKDKNSNRLAVYNAFINAGFSKNQALALTAEVGRENEYNLNTMFGTHTDLGNAKTNLGFFSWQGARKKELVKFLKDKGQIDSKGEIKREQKSLNAMAEFAKHEIETKKTYSKTKNKFLSNKGIDPEKAAPILGKNYIVWAYGQDYVNKGKTKFDWRAHDQRRRKNLNAIKKQVGNYDGKVQTPKTSDALAKFAQNAKVPTINNVTPSVGNPDKSQVNNVNSKASNSNVTIHQEFKTDMTINGARDPVESANAVKRQQENSMVIMARNAKGLVA</sequence>
<dbReference type="Proteomes" id="UP000315888">
    <property type="component" value="Unassembled WGS sequence"/>
</dbReference>
<keyword evidence="1" id="KW-1133">Transmembrane helix</keyword>
<dbReference type="RefSeq" id="WP_000046201.1">
    <property type="nucleotide sequence ID" value="NZ_BHFY01000067.1"/>
</dbReference>
<dbReference type="AlphaFoldDB" id="A0A506IU87"/>
<comment type="caution">
    <text evidence="3">The sequence shown here is derived from an EMBL/GenBank/DDBJ whole genome shotgun (WGS) entry which is preliminary data.</text>
</comment>
<accession>A0A506IU87</accession>
<protein>
    <recommendedName>
        <fullName evidence="2">Phage tail lysozyme domain-containing protein</fullName>
    </recommendedName>
</protein>